<dbReference type="InterPro" id="IPR018060">
    <property type="entry name" value="HTH_AraC"/>
</dbReference>
<gene>
    <name evidence="6" type="ORF">SAMN05421812_11410</name>
</gene>
<dbReference type="GO" id="GO:0003700">
    <property type="term" value="F:DNA-binding transcription factor activity"/>
    <property type="evidence" value="ECO:0007669"/>
    <property type="project" value="InterPro"/>
</dbReference>
<proteinExistence type="predicted"/>
<feature type="region of interest" description="Disordered" evidence="4">
    <location>
        <begin position="255"/>
        <end position="279"/>
    </location>
</feature>
<dbReference type="InterPro" id="IPR050204">
    <property type="entry name" value="AraC_XylS_family_regulators"/>
</dbReference>
<dbReference type="Pfam" id="PF12833">
    <property type="entry name" value="HTH_18"/>
    <property type="match status" value="1"/>
</dbReference>
<dbReference type="Proteomes" id="UP000198362">
    <property type="component" value="Unassembled WGS sequence"/>
</dbReference>
<sequence>MIGYTVGAPAGALRRAVGPYVGYTERAAYPLARREVAVSRCVLVLGWGVPLDVRDPRGPSGGATGVASFAAGLSDSYVDTLTAPGTAAGIQVMLDPLVAARLLGRPFGEVANRVVAVSMLDGAGLRDLRALPDRLGAATRWDERFALLDRAFGARLADTPEPDRRLAGAWRQLRLSGGGIPVDRLATLTGWSRRHLSAVFRRELGLPPKVLARLIRFERAYGSAGRAASDGWAAVAADAGYYDQAHLIRDFRTFTGSTPSRLTPPPADSPALQTAATQA</sequence>
<dbReference type="PANTHER" id="PTHR46796">
    <property type="entry name" value="HTH-TYPE TRANSCRIPTIONAL ACTIVATOR RHAS-RELATED"/>
    <property type="match status" value="1"/>
</dbReference>
<evidence type="ECO:0000256" key="2">
    <source>
        <dbReference type="ARBA" id="ARBA00023125"/>
    </source>
</evidence>
<evidence type="ECO:0000313" key="7">
    <source>
        <dbReference type="Proteomes" id="UP000198362"/>
    </source>
</evidence>
<dbReference type="PROSITE" id="PS01124">
    <property type="entry name" value="HTH_ARAC_FAMILY_2"/>
    <property type="match status" value="1"/>
</dbReference>
<dbReference type="SMART" id="SM00342">
    <property type="entry name" value="HTH_ARAC"/>
    <property type="match status" value="1"/>
</dbReference>
<dbReference type="Gene3D" id="1.10.10.60">
    <property type="entry name" value="Homeodomain-like"/>
    <property type="match status" value="1"/>
</dbReference>
<keyword evidence="1" id="KW-0805">Transcription regulation</keyword>
<evidence type="ECO:0000256" key="3">
    <source>
        <dbReference type="ARBA" id="ARBA00023163"/>
    </source>
</evidence>
<protein>
    <submittedName>
        <fullName evidence="6">AraC-type DNA-binding protein</fullName>
    </submittedName>
</protein>
<evidence type="ECO:0000313" key="6">
    <source>
        <dbReference type="EMBL" id="SNT62201.1"/>
    </source>
</evidence>
<dbReference type="GO" id="GO:0043565">
    <property type="term" value="F:sequence-specific DNA binding"/>
    <property type="evidence" value="ECO:0007669"/>
    <property type="project" value="InterPro"/>
</dbReference>
<dbReference type="RefSeq" id="WP_089253730.1">
    <property type="nucleotide sequence ID" value="NZ_FZPH01000014.1"/>
</dbReference>
<dbReference type="PANTHER" id="PTHR46796:SF15">
    <property type="entry name" value="BLL1074 PROTEIN"/>
    <property type="match status" value="1"/>
</dbReference>
<dbReference type="AlphaFoldDB" id="A0A239P501"/>
<dbReference type="OrthoDB" id="2559672at2"/>
<evidence type="ECO:0000259" key="5">
    <source>
        <dbReference type="PROSITE" id="PS01124"/>
    </source>
</evidence>
<feature type="domain" description="HTH araC/xylS-type" evidence="5">
    <location>
        <begin position="165"/>
        <end position="265"/>
    </location>
</feature>
<accession>A0A239P501</accession>
<evidence type="ECO:0000256" key="1">
    <source>
        <dbReference type="ARBA" id="ARBA00023015"/>
    </source>
</evidence>
<evidence type="ECO:0000256" key="4">
    <source>
        <dbReference type="SAM" id="MobiDB-lite"/>
    </source>
</evidence>
<dbReference type="EMBL" id="FZPH01000014">
    <property type="protein sequence ID" value="SNT62201.1"/>
    <property type="molecule type" value="Genomic_DNA"/>
</dbReference>
<keyword evidence="7" id="KW-1185">Reference proteome</keyword>
<reference evidence="6 7" key="1">
    <citation type="submission" date="2017-06" db="EMBL/GenBank/DDBJ databases">
        <authorList>
            <person name="Kim H.J."/>
            <person name="Triplett B.A."/>
        </authorList>
    </citation>
    <scope>NUCLEOTIDE SEQUENCE [LARGE SCALE GENOMIC DNA]</scope>
    <source>
        <strain evidence="6 7">CGMCC 4.5593</strain>
    </source>
</reference>
<name>A0A239P501_9ACTN</name>
<keyword evidence="2 6" id="KW-0238">DNA-binding</keyword>
<organism evidence="6 7">
    <name type="scientific">Asanoa hainanensis</name>
    <dbReference type="NCBI Taxonomy" id="560556"/>
    <lineage>
        <taxon>Bacteria</taxon>
        <taxon>Bacillati</taxon>
        <taxon>Actinomycetota</taxon>
        <taxon>Actinomycetes</taxon>
        <taxon>Micromonosporales</taxon>
        <taxon>Micromonosporaceae</taxon>
        <taxon>Asanoa</taxon>
    </lineage>
</organism>
<keyword evidence="3" id="KW-0804">Transcription</keyword>